<feature type="compositionally biased region" description="Basic and acidic residues" evidence="1">
    <location>
        <begin position="517"/>
        <end position="527"/>
    </location>
</feature>
<comment type="caution">
    <text evidence="2">The sequence shown here is derived from an EMBL/GenBank/DDBJ whole genome shotgun (WGS) entry which is preliminary data.</text>
</comment>
<keyword evidence="3" id="KW-1185">Reference proteome</keyword>
<dbReference type="OMA" id="AMGSRRM"/>
<proteinExistence type="predicted"/>
<dbReference type="EMBL" id="AZHC01000037">
    <property type="protein sequence ID" value="OAA36080.1"/>
    <property type="molecule type" value="Genomic_DNA"/>
</dbReference>
<dbReference type="Proteomes" id="UP000243498">
    <property type="component" value="Unassembled WGS sequence"/>
</dbReference>
<protein>
    <submittedName>
        <fullName evidence="2">Uncharacterized protein</fullName>
    </submittedName>
</protein>
<feature type="compositionally biased region" description="Polar residues" evidence="1">
    <location>
        <begin position="943"/>
        <end position="952"/>
    </location>
</feature>
<feature type="region of interest" description="Disordered" evidence="1">
    <location>
        <begin position="602"/>
        <end position="643"/>
    </location>
</feature>
<feature type="region of interest" description="Disordered" evidence="1">
    <location>
        <begin position="1"/>
        <end position="30"/>
    </location>
</feature>
<accession>A0A166XQX6</accession>
<evidence type="ECO:0000313" key="3">
    <source>
        <dbReference type="Proteomes" id="UP000243498"/>
    </source>
</evidence>
<feature type="region of interest" description="Disordered" evidence="1">
    <location>
        <begin position="348"/>
        <end position="441"/>
    </location>
</feature>
<name>A0A166XQX6_METRR</name>
<organism evidence="2 3">
    <name type="scientific">Metarhizium rileyi (strain RCEF 4871)</name>
    <name type="common">Nomuraea rileyi</name>
    <dbReference type="NCBI Taxonomy" id="1649241"/>
    <lineage>
        <taxon>Eukaryota</taxon>
        <taxon>Fungi</taxon>
        <taxon>Dikarya</taxon>
        <taxon>Ascomycota</taxon>
        <taxon>Pezizomycotina</taxon>
        <taxon>Sordariomycetes</taxon>
        <taxon>Hypocreomycetidae</taxon>
        <taxon>Hypocreales</taxon>
        <taxon>Clavicipitaceae</taxon>
        <taxon>Metarhizium</taxon>
    </lineage>
</organism>
<gene>
    <name evidence="2" type="ORF">NOR_07686</name>
</gene>
<feature type="region of interest" description="Disordered" evidence="1">
    <location>
        <begin position="513"/>
        <end position="548"/>
    </location>
</feature>
<dbReference type="STRING" id="1081105.A0A166XQX6"/>
<evidence type="ECO:0000256" key="1">
    <source>
        <dbReference type="SAM" id="MobiDB-lite"/>
    </source>
</evidence>
<feature type="region of interest" description="Disordered" evidence="1">
    <location>
        <begin position="938"/>
        <end position="1003"/>
    </location>
</feature>
<feature type="compositionally biased region" description="Polar residues" evidence="1">
    <location>
        <begin position="622"/>
        <end position="643"/>
    </location>
</feature>
<feature type="compositionally biased region" description="Basic and acidic residues" evidence="1">
    <location>
        <begin position="365"/>
        <end position="379"/>
    </location>
</feature>
<reference evidence="2 3" key="1">
    <citation type="journal article" date="2016" name="Genome Biol. Evol.">
        <title>Divergent and convergent evolution of fungal pathogenicity.</title>
        <authorList>
            <person name="Shang Y."/>
            <person name="Xiao G."/>
            <person name="Zheng P."/>
            <person name="Cen K."/>
            <person name="Zhan S."/>
            <person name="Wang C."/>
        </authorList>
    </citation>
    <scope>NUCLEOTIDE SEQUENCE [LARGE SCALE GENOMIC DNA]</scope>
    <source>
        <strain evidence="2 3">RCEF 4871</strain>
    </source>
</reference>
<dbReference type="AlphaFoldDB" id="A0A166XQX6"/>
<dbReference type="OrthoDB" id="206201at2759"/>
<feature type="compositionally biased region" description="Basic residues" evidence="1">
    <location>
        <begin position="1"/>
        <end position="16"/>
    </location>
</feature>
<feature type="compositionally biased region" description="Polar residues" evidence="1">
    <location>
        <begin position="217"/>
        <end position="226"/>
    </location>
</feature>
<sequence>MLRRKSSRSTHRRPLGRSKSTSSVVRRRAEPTERDAYIAANLSYYRAHGYHGQATWGNSPIEEAHGLPLRRSNSVNGPLEGPADSIPTRKQSVRFTGPNARPRRQLAARAKPVVRSNRWQGSTGIPGGRDSEHLSLGTSSCQHLVETPYKSRASNSSVICPSGYYLTEPVTLSSVPPFLGYLPKSKSTYTQSMISVQEYDNDNIPAGKPSPLPTRPSAEQSQNQQNEIKRYCIRRSLRAPKSMSYLDFQTTKTLAAGTESKHSDYFLDERTVHSKGSFSHLKSHSSMFFRSKHRQQESSLGLSGSLRDSSDNSAALSPVFSGNILPAAKHNGLRLTARRVSRTVRNKLSRLFGRSKSMDTSGNEMRVDPTHDTDSDSFHHGSGSDTSPIEEASMSRVHSHVPSIHAVPSYQQMRSRQGSLESIQHEESIPPDAKSRVTSWSNSTANTVTSYGANDEHEYQRLSVIKENGTHIPSSSHSVPQRGWNIPLASPAVPGMTVNSQRVYSALMKKLTNTPDQGKERQNHDSTDQLSDESVPFRQSSLDRACPPPWSPPIIRCVSTSDDDVFEDTKEVASLKTLDEEQDIGDDESVCQRSEKPVYKAYPNATAGDGKGLSPDKIPLPESTSKKTSNHAGRNSAFSPTSDSYLFRASSPYRRAIQRSMKEYQESDHTHAIDTRYLSTLSALSLPTRRPSTVGSERDMRLTYAESFYSFTTEELTVVHPEGTASPPSAGVQHIVAADGTVAAEPPAKVKTTVHGSDVSTASSMEWKNWLSANVSKLETPHDVMKPQYIGQSSNDLLSAGHIRESAEIESPGETPKTAATSTGDYLPADVISPCSIGTRTSSAKTVSPFKLAEQARGTRGLNRRDNLRIPVSPLASHIPQRRTGHCSTCIPKVDGDTAQTSAECPPGLLKMRSLNTVPTATSQPQLQDGLLWKQYDQENSRHGSMTQTKSTPGLAAATQRTTSGKGGSAEKLGTDVSTSPRTPEGSVAVPNDVSETSKSEWDAQIRGSRRMVDLFLSSRRKAIQGTMSRNGSENFSTAFV</sequence>
<feature type="region of interest" description="Disordered" evidence="1">
    <location>
        <begin position="200"/>
        <end position="226"/>
    </location>
</feature>
<feature type="region of interest" description="Disordered" evidence="1">
    <location>
        <begin position="68"/>
        <end position="133"/>
    </location>
</feature>
<feature type="compositionally biased region" description="Polar residues" evidence="1">
    <location>
        <begin position="409"/>
        <end position="422"/>
    </location>
</feature>
<evidence type="ECO:0000313" key="2">
    <source>
        <dbReference type="EMBL" id="OAA36080.1"/>
    </source>
</evidence>